<feature type="domain" description="DUF6487" evidence="2">
    <location>
        <begin position="13"/>
        <end position="86"/>
    </location>
</feature>
<proteinExistence type="predicted"/>
<reference evidence="4" key="1">
    <citation type="submission" date="2010-04" db="EMBL/GenBank/DDBJ databases">
        <title>Complete genome sequence of Nitrosococcus halophilus Nc4, a salt-adapted, aerobic obligate ammonia-oxidizing sulfur purple bacterium.</title>
        <authorList>
            <consortium name="US DOE Joint Genome Institute"/>
            <person name="Campbell M.A."/>
            <person name="Malfatti S.A."/>
            <person name="Chain P.S.G."/>
            <person name="Heidelberg J.F."/>
            <person name="Ward B.B."/>
            <person name="Klotz M.G."/>
        </authorList>
    </citation>
    <scope>NUCLEOTIDE SEQUENCE [LARGE SCALE GENOMIC DNA]</scope>
    <source>
        <strain evidence="4">Nc4</strain>
    </source>
</reference>
<keyword evidence="4" id="KW-1185">Reference proteome</keyword>
<feature type="transmembrane region" description="Helical" evidence="1">
    <location>
        <begin position="127"/>
        <end position="154"/>
    </location>
</feature>
<organism evidence="3 4">
    <name type="scientific">Nitrosococcus halophilus (strain Nc4)</name>
    <dbReference type="NCBI Taxonomy" id="472759"/>
    <lineage>
        <taxon>Bacteria</taxon>
        <taxon>Pseudomonadati</taxon>
        <taxon>Pseudomonadota</taxon>
        <taxon>Gammaproteobacteria</taxon>
        <taxon>Chromatiales</taxon>
        <taxon>Chromatiaceae</taxon>
        <taxon>Nitrosococcus</taxon>
    </lineage>
</organism>
<keyword evidence="1" id="KW-0472">Membrane</keyword>
<keyword evidence="1" id="KW-1133">Transmembrane helix</keyword>
<protein>
    <recommendedName>
        <fullName evidence="2">DUF6487 domain-containing protein</fullName>
    </recommendedName>
</protein>
<evidence type="ECO:0000256" key="1">
    <source>
        <dbReference type="SAM" id="Phobius"/>
    </source>
</evidence>
<dbReference type="InterPro" id="IPR045504">
    <property type="entry name" value="DUF6487"/>
</dbReference>
<dbReference type="Pfam" id="PF20097">
    <property type="entry name" value="DUF6487"/>
    <property type="match status" value="1"/>
</dbReference>
<dbReference type="HOGENOM" id="CLU_1592851_0_0_6"/>
<evidence type="ECO:0000259" key="2">
    <source>
        <dbReference type="Pfam" id="PF20097"/>
    </source>
</evidence>
<dbReference type="STRING" id="472759.Nhal_2159"/>
<accession>D5C535</accession>
<gene>
    <name evidence="3" type="ordered locus">Nhal_2159</name>
</gene>
<name>D5C535_NITHN</name>
<evidence type="ECO:0000313" key="3">
    <source>
        <dbReference type="EMBL" id="ADE15258.1"/>
    </source>
</evidence>
<sequence>MKRDNIEVDIEHCPICRSELQCGYLLGKQNRIRWSKSPKGMTIFHGVPLMKLEKDFWRRGRWWWFAPSIKAVRCEKCRLVIFHYNNDAQENMQNEQTALLIMGGFLSVAAVALIGFVLWVWSLPASMPLVAVLLMVLISLLMLLLGFVFLMHAVRSLRANKSLRTKV</sequence>
<dbReference type="KEGG" id="nhl:Nhal_2159"/>
<keyword evidence="1" id="KW-0812">Transmembrane</keyword>
<dbReference type="EMBL" id="CP001798">
    <property type="protein sequence ID" value="ADE15258.1"/>
    <property type="molecule type" value="Genomic_DNA"/>
</dbReference>
<dbReference type="Proteomes" id="UP000001844">
    <property type="component" value="Chromosome"/>
</dbReference>
<dbReference type="AlphaFoldDB" id="D5C535"/>
<evidence type="ECO:0000313" key="4">
    <source>
        <dbReference type="Proteomes" id="UP000001844"/>
    </source>
</evidence>
<feature type="transmembrane region" description="Helical" evidence="1">
    <location>
        <begin position="99"/>
        <end position="121"/>
    </location>
</feature>